<feature type="chain" id="PRO_5013575023" evidence="1">
    <location>
        <begin position="25"/>
        <end position="213"/>
    </location>
</feature>
<reference evidence="2 3" key="1">
    <citation type="submission" date="2017-10" db="EMBL/GenBank/DDBJ databases">
        <title>Whole genome of Pedobacter ginsengisoli T01R-27 isolated from tomato rhizosphere.</title>
        <authorList>
            <person name="Weon H.-Y."/>
            <person name="Lee S.A."/>
            <person name="Sang M.K."/>
            <person name="Song J."/>
        </authorList>
    </citation>
    <scope>NUCLEOTIDE SEQUENCE [LARGE SCALE GENOMIC DNA]</scope>
    <source>
        <strain evidence="2 3">T01R-27</strain>
    </source>
</reference>
<protein>
    <submittedName>
        <fullName evidence="2">Uncharacterized protein</fullName>
    </submittedName>
</protein>
<evidence type="ECO:0000313" key="2">
    <source>
        <dbReference type="EMBL" id="ATP55290.1"/>
    </source>
</evidence>
<sequence length="213" mass="24163">MNKLRNYSLAILVAFIALTFNACKKDPKPEVPEEEIGKAELTFLEVEREEHGDHYHYNPIAEAKPTSITFDSKGLPPVGTHLHLIEGKTYKLTLKSFDFANREMQQEFLEKHDIHQAFILGAPEGVLTYVYADRDKENKKINVGVTGYLTVDEQTEKGFTFRYVLRHLNPGVKAGITAANWNDVNFASKFAGANDLDLKFELHPVHDGEHEVH</sequence>
<evidence type="ECO:0000313" key="3">
    <source>
        <dbReference type="Proteomes" id="UP000223749"/>
    </source>
</evidence>
<dbReference type="EMBL" id="CP024091">
    <property type="protein sequence ID" value="ATP55290.1"/>
    <property type="molecule type" value="Genomic_DNA"/>
</dbReference>
<keyword evidence="3" id="KW-1185">Reference proteome</keyword>
<evidence type="ECO:0000256" key="1">
    <source>
        <dbReference type="SAM" id="SignalP"/>
    </source>
</evidence>
<keyword evidence="1" id="KW-0732">Signal</keyword>
<dbReference type="RefSeq" id="WP_099437243.1">
    <property type="nucleotide sequence ID" value="NZ_CP024091.1"/>
</dbReference>
<feature type="signal peptide" evidence="1">
    <location>
        <begin position="1"/>
        <end position="24"/>
    </location>
</feature>
<dbReference type="KEGG" id="pgs:CPT03_01825"/>
<accession>A0A2D1U117</accession>
<dbReference type="Proteomes" id="UP000223749">
    <property type="component" value="Chromosome"/>
</dbReference>
<organism evidence="2 3">
    <name type="scientific">Pedobacter ginsengisoli</name>
    <dbReference type="NCBI Taxonomy" id="363852"/>
    <lineage>
        <taxon>Bacteria</taxon>
        <taxon>Pseudomonadati</taxon>
        <taxon>Bacteroidota</taxon>
        <taxon>Sphingobacteriia</taxon>
        <taxon>Sphingobacteriales</taxon>
        <taxon>Sphingobacteriaceae</taxon>
        <taxon>Pedobacter</taxon>
    </lineage>
</organism>
<gene>
    <name evidence="2" type="ORF">CPT03_01825</name>
</gene>
<dbReference type="OrthoDB" id="978436at2"/>
<name>A0A2D1U117_9SPHI</name>
<proteinExistence type="predicted"/>
<dbReference type="AlphaFoldDB" id="A0A2D1U117"/>